<dbReference type="EMBL" id="FQUT01000001">
    <property type="protein sequence ID" value="SHE41458.1"/>
    <property type="molecule type" value="Genomic_DNA"/>
</dbReference>
<keyword evidence="3 6" id="KW-0812">Transmembrane</keyword>
<gene>
    <name evidence="9" type="ORF">SAMN05443633_101195</name>
</gene>
<dbReference type="Pfam" id="PF04024">
    <property type="entry name" value="PspC"/>
    <property type="match status" value="1"/>
</dbReference>
<feature type="transmembrane region" description="Helical" evidence="6">
    <location>
        <begin position="141"/>
        <end position="172"/>
    </location>
</feature>
<proteinExistence type="predicted"/>
<dbReference type="InterPro" id="IPR052027">
    <property type="entry name" value="PspC"/>
</dbReference>
<evidence type="ECO:0000313" key="10">
    <source>
        <dbReference type="Proteomes" id="UP000184518"/>
    </source>
</evidence>
<organism evidence="9 10">
    <name type="scientific">Chryseobacterium arachidis</name>
    <dbReference type="NCBI Taxonomy" id="1416778"/>
    <lineage>
        <taxon>Bacteria</taxon>
        <taxon>Pseudomonadati</taxon>
        <taxon>Bacteroidota</taxon>
        <taxon>Flavobacteriia</taxon>
        <taxon>Flavobacteriales</taxon>
        <taxon>Weeksellaceae</taxon>
        <taxon>Chryseobacterium group</taxon>
        <taxon>Chryseobacterium</taxon>
    </lineage>
</organism>
<feature type="domain" description="Phage shock protein PspC N-terminal" evidence="7">
    <location>
        <begin position="110"/>
        <end position="175"/>
    </location>
</feature>
<keyword evidence="4 6" id="KW-1133">Transmembrane helix</keyword>
<evidence type="ECO:0000259" key="8">
    <source>
        <dbReference type="Pfam" id="PF22571"/>
    </source>
</evidence>
<feature type="transmembrane region" description="Helical" evidence="6">
    <location>
        <begin position="283"/>
        <end position="305"/>
    </location>
</feature>
<feature type="transmembrane region" description="Helical" evidence="6">
    <location>
        <begin position="317"/>
        <end position="337"/>
    </location>
</feature>
<name>A0A1M4TAR4_9FLAO</name>
<sequence>MNKTLSIGLAGFSFTIEEHAYIKLSDYLNALRSSLDASEADEVMHDIEIRMVEIFKDSMAKREVINDSDVERVIAQIGSPETIEEQEEAYYSEKNNKRSNNTGTEYTDKKQLFRDPERQKIAGVCAGLAYYVGMDITAMRAIWLGIFILGIFTAAVSSSLIFLLYVILWIVLPKAETAADFLKMKGKPMNFDNLKNESNKLVQFANESTQRVGEIYTENKPYINNAGSGVWNVIKYFIGGIFALMALGSIVGIFVLFGLFGMDSDFAGANEIRFYFDDDGLDKILTAIMIIGSLIPAIVFSLLSIKIFSPKTKLRNIGWVIGALFVLLIGLGAYFGVSMAKREAFLKGHKEDTEEVAINTTSDSIYVDMKQVSIPQNYIAYDNDLYSDKVSVYKEDRPYVEVTRKADVKTPYLIIKKEAKGYNLPLNMNVPVEIINNRIILPNFVKYPYDQRFRSYNVNYELVVPIKTVVIPAKQDQISFNGDLNADGIDDDDQEKDEYGNIKIEKNKITVNGSTIEYNSNDSDSDSIIVNGKKVPSNQADQVIDSMKNSIKKMKGGKLDIKVDEDKNSISIQTK</sequence>
<dbReference type="Pfam" id="PF22571">
    <property type="entry name" value="LiaI-LiaF-TM_PspC"/>
    <property type="match status" value="1"/>
</dbReference>
<keyword evidence="5 6" id="KW-0472">Membrane</keyword>
<evidence type="ECO:0000256" key="3">
    <source>
        <dbReference type="ARBA" id="ARBA00022692"/>
    </source>
</evidence>
<evidence type="ECO:0000256" key="4">
    <source>
        <dbReference type="ARBA" id="ARBA00022989"/>
    </source>
</evidence>
<dbReference type="Proteomes" id="UP000184518">
    <property type="component" value="Unassembled WGS sequence"/>
</dbReference>
<dbReference type="PANTHER" id="PTHR33885">
    <property type="entry name" value="PHAGE SHOCK PROTEIN C"/>
    <property type="match status" value="1"/>
</dbReference>
<evidence type="ECO:0000256" key="5">
    <source>
        <dbReference type="ARBA" id="ARBA00023136"/>
    </source>
</evidence>
<evidence type="ECO:0000313" key="9">
    <source>
        <dbReference type="EMBL" id="SHE41458.1"/>
    </source>
</evidence>
<dbReference type="RefSeq" id="WP_072952755.1">
    <property type="nucleotide sequence ID" value="NZ_FQUT01000001.1"/>
</dbReference>
<keyword evidence="2" id="KW-1003">Cell membrane</keyword>
<dbReference type="GO" id="GO:0005886">
    <property type="term" value="C:plasma membrane"/>
    <property type="evidence" value="ECO:0007669"/>
    <property type="project" value="UniProtKB-SubCell"/>
</dbReference>
<accession>A0A1M4TAR4</accession>
<evidence type="ECO:0000256" key="2">
    <source>
        <dbReference type="ARBA" id="ARBA00022475"/>
    </source>
</evidence>
<feature type="domain" description="PspC-related transmembrane region" evidence="8">
    <location>
        <begin position="203"/>
        <end position="341"/>
    </location>
</feature>
<dbReference type="STRING" id="1416778.SAMN05443633_101195"/>
<evidence type="ECO:0000259" key="7">
    <source>
        <dbReference type="Pfam" id="PF04024"/>
    </source>
</evidence>
<dbReference type="OrthoDB" id="5772680at2"/>
<dbReference type="InterPro" id="IPR054321">
    <property type="entry name" value="PspC-rel_TM"/>
</dbReference>
<feature type="transmembrane region" description="Helical" evidence="6">
    <location>
        <begin position="236"/>
        <end position="262"/>
    </location>
</feature>
<comment type="subcellular location">
    <subcellularLocation>
        <location evidence="1">Cell membrane</location>
        <topology evidence="1">Single-pass membrane protein</topology>
    </subcellularLocation>
</comment>
<protein>
    <submittedName>
        <fullName evidence="9">Phage shock protein C (PspC) family protein</fullName>
    </submittedName>
</protein>
<keyword evidence="10" id="KW-1185">Reference proteome</keyword>
<dbReference type="PANTHER" id="PTHR33885:SF3">
    <property type="entry name" value="PHAGE SHOCK PROTEIN C"/>
    <property type="match status" value="1"/>
</dbReference>
<reference evidence="10" key="1">
    <citation type="submission" date="2016-11" db="EMBL/GenBank/DDBJ databases">
        <authorList>
            <person name="Varghese N."/>
            <person name="Submissions S."/>
        </authorList>
    </citation>
    <scope>NUCLEOTIDE SEQUENCE [LARGE SCALE GENOMIC DNA]</scope>
    <source>
        <strain evidence="10">DSM 27619</strain>
    </source>
</reference>
<dbReference type="AlphaFoldDB" id="A0A1M4TAR4"/>
<evidence type="ECO:0000256" key="6">
    <source>
        <dbReference type="SAM" id="Phobius"/>
    </source>
</evidence>
<evidence type="ECO:0000256" key="1">
    <source>
        <dbReference type="ARBA" id="ARBA00004162"/>
    </source>
</evidence>
<dbReference type="InterPro" id="IPR007168">
    <property type="entry name" value="Phageshock_PspC_N"/>
</dbReference>